<reference evidence="1 2" key="1">
    <citation type="submission" date="2018-06" db="EMBL/GenBank/DDBJ databases">
        <authorList>
            <consortium name="Pathogen Informatics"/>
            <person name="Doyle S."/>
        </authorList>
    </citation>
    <scope>NUCLEOTIDE SEQUENCE [LARGE SCALE GENOMIC DNA]</scope>
    <source>
        <strain evidence="2">NCTC 10815</strain>
    </source>
</reference>
<sequence>MDKRPHVPLCENRAGDSLKLAHYLDIRLGIQVYKEVTRYFLLFLNSRRYLFCYFQKSKLEI</sequence>
<dbReference type="EMBL" id="UGPG01000001">
    <property type="protein sequence ID" value="STY44139.1"/>
    <property type="molecule type" value="Genomic_DNA"/>
</dbReference>
<protein>
    <submittedName>
        <fullName evidence="1">Uncharacterized protein</fullName>
    </submittedName>
</protein>
<organism evidence="1 2">
    <name type="scientific">Listeria grayi</name>
    <name type="common">Listeria murrayi</name>
    <dbReference type="NCBI Taxonomy" id="1641"/>
    <lineage>
        <taxon>Bacteria</taxon>
        <taxon>Bacillati</taxon>
        <taxon>Bacillota</taxon>
        <taxon>Bacilli</taxon>
        <taxon>Bacillales</taxon>
        <taxon>Listeriaceae</taxon>
        <taxon>Listeria</taxon>
    </lineage>
</organism>
<evidence type="ECO:0000313" key="1">
    <source>
        <dbReference type="EMBL" id="STY44139.1"/>
    </source>
</evidence>
<proteinExistence type="predicted"/>
<gene>
    <name evidence="1" type="ORF">NCTC10815_01459</name>
</gene>
<name>A0A378MCP3_LISGR</name>
<evidence type="ECO:0000313" key="2">
    <source>
        <dbReference type="Proteomes" id="UP000254879"/>
    </source>
</evidence>
<accession>A0A378MCP3</accession>
<dbReference type="AlphaFoldDB" id="A0A378MCP3"/>
<dbReference type="Proteomes" id="UP000254879">
    <property type="component" value="Unassembled WGS sequence"/>
</dbReference>